<comment type="caution">
    <text evidence="1">The sequence shown here is derived from an EMBL/GenBank/DDBJ whole genome shotgun (WGS) entry which is preliminary data.</text>
</comment>
<gene>
    <name evidence="1" type="ORF">L2E82_10701</name>
</gene>
<evidence type="ECO:0000313" key="1">
    <source>
        <dbReference type="EMBL" id="KAI3780713.1"/>
    </source>
</evidence>
<dbReference type="EMBL" id="CM042010">
    <property type="protein sequence ID" value="KAI3780713.1"/>
    <property type="molecule type" value="Genomic_DNA"/>
</dbReference>
<sequence>MILKILRGQQEALVKWHNRDLVEATWESYEDLHHQFPNFPISAHSEFEEELDSQQGSIDTSPVVTGPPPTKTPTTARPKRTTRPPARFID</sequence>
<reference evidence="2" key="1">
    <citation type="journal article" date="2022" name="Mol. Ecol. Resour.">
        <title>The genomes of chicory, endive, great burdock and yacon provide insights into Asteraceae palaeo-polyploidization history and plant inulin production.</title>
        <authorList>
            <person name="Fan W."/>
            <person name="Wang S."/>
            <person name="Wang H."/>
            <person name="Wang A."/>
            <person name="Jiang F."/>
            <person name="Liu H."/>
            <person name="Zhao H."/>
            <person name="Xu D."/>
            <person name="Zhang Y."/>
        </authorList>
    </citation>
    <scope>NUCLEOTIDE SEQUENCE [LARGE SCALE GENOMIC DNA]</scope>
    <source>
        <strain evidence="2">cv. Punajuju</strain>
    </source>
</reference>
<accession>A0ACB9GB53</accession>
<proteinExistence type="predicted"/>
<reference evidence="1 2" key="2">
    <citation type="journal article" date="2022" name="Mol. Ecol. Resour.">
        <title>The genomes of chicory, endive, great burdock and yacon provide insights into Asteraceae paleo-polyploidization history and plant inulin production.</title>
        <authorList>
            <person name="Fan W."/>
            <person name="Wang S."/>
            <person name="Wang H."/>
            <person name="Wang A."/>
            <person name="Jiang F."/>
            <person name="Liu H."/>
            <person name="Zhao H."/>
            <person name="Xu D."/>
            <person name="Zhang Y."/>
        </authorList>
    </citation>
    <scope>NUCLEOTIDE SEQUENCE [LARGE SCALE GENOMIC DNA]</scope>
    <source>
        <strain evidence="2">cv. Punajuju</strain>
        <tissue evidence="1">Leaves</tissue>
    </source>
</reference>
<dbReference type="Proteomes" id="UP001055811">
    <property type="component" value="Linkage Group LG02"/>
</dbReference>
<keyword evidence="2" id="KW-1185">Reference proteome</keyword>
<protein>
    <submittedName>
        <fullName evidence="1">Uncharacterized protein</fullName>
    </submittedName>
</protein>
<name>A0ACB9GB53_CICIN</name>
<organism evidence="1 2">
    <name type="scientific">Cichorium intybus</name>
    <name type="common">Chicory</name>
    <dbReference type="NCBI Taxonomy" id="13427"/>
    <lineage>
        <taxon>Eukaryota</taxon>
        <taxon>Viridiplantae</taxon>
        <taxon>Streptophyta</taxon>
        <taxon>Embryophyta</taxon>
        <taxon>Tracheophyta</taxon>
        <taxon>Spermatophyta</taxon>
        <taxon>Magnoliopsida</taxon>
        <taxon>eudicotyledons</taxon>
        <taxon>Gunneridae</taxon>
        <taxon>Pentapetalae</taxon>
        <taxon>asterids</taxon>
        <taxon>campanulids</taxon>
        <taxon>Asterales</taxon>
        <taxon>Asteraceae</taxon>
        <taxon>Cichorioideae</taxon>
        <taxon>Cichorieae</taxon>
        <taxon>Cichoriinae</taxon>
        <taxon>Cichorium</taxon>
    </lineage>
</organism>
<evidence type="ECO:0000313" key="2">
    <source>
        <dbReference type="Proteomes" id="UP001055811"/>
    </source>
</evidence>